<evidence type="ECO:0000256" key="1">
    <source>
        <dbReference type="ARBA" id="ARBA00004651"/>
    </source>
</evidence>
<feature type="transmembrane region" description="Helical" evidence="6">
    <location>
        <begin position="191"/>
        <end position="210"/>
    </location>
</feature>
<accession>A0ABU8WEY8</accession>
<organism evidence="7 8">
    <name type="scientific">Variovorax rhizosphaerae</name>
    <dbReference type="NCBI Taxonomy" id="1836200"/>
    <lineage>
        <taxon>Bacteria</taxon>
        <taxon>Pseudomonadati</taxon>
        <taxon>Pseudomonadota</taxon>
        <taxon>Betaproteobacteria</taxon>
        <taxon>Burkholderiales</taxon>
        <taxon>Comamonadaceae</taxon>
        <taxon>Variovorax</taxon>
    </lineage>
</organism>
<dbReference type="PANTHER" id="PTHR42770:SF16">
    <property type="entry name" value="AMINO ACID PERMEASE"/>
    <property type="match status" value="1"/>
</dbReference>
<feature type="transmembrane region" description="Helical" evidence="6">
    <location>
        <begin position="87"/>
        <end position="114"/>
    </location>
</feature>
<keyword evidence="8" id="KW-1185">Reference proteome</keyword>
<evidence type="ECO:0000256" key="5">
    <source>
        <dbReference type="ARBA" id="ARBA00023136"/>
    </source>
</evidence>
<feature type="transmembrane region" description="Helical" evidence="6">
    <location>
        <begin position="388"/>
        <end position="404"/>
    </location>
</feature>
<keyword evidence="3 6" id="KW-0812">Transmembrane</keyword>
<dbReference type="Proteomes" id="UP001385892">
    <property type="component" value="Unassembled WGS sequence"/>
</dbReference>
<dbReference type="EMBL" id="JBBKZT010000001">
    <property type="protein sequence ID" value="MEJ8845495.1"/>
    <property type="molecule type" value="Genomic_DNA"/>
</dbReference>
<dbReference type="RefSeq" id="WP_340340660.1">
    <property type="nucleotide sequence ID" value="NZ_JBBKZT010000001.1"/>
</dbReference>
<protein>
    <submittedName>
        <fullName evidence="7">APC family permease</fullName>
    </submittedName>
</protein>
<feature type="transmembrane region" description="Helical" evidence="6">
    <location>
        <begin position="126"/>
        <end position="145"/>
    </location>
</feature>
<feature type="transmembrane region" description="Helical" evidence="6">
    <location>
        <begin position="281"/>
        <end position="306"/>
    </location>
</feature>
<dbReference type="InterPro" id="IPR050367">
    <property type="entry name" value="APC_superfamily"/>
</dbReference>
<feature type="transmembrane region" description="Helical" evidence="6">
    <location>
        <begin position="152"/>
        <end position="171"/>
    </location>
</feature>
<evidence type="ECO:0000313" key="7">
    <source>
        <dbReference type="EMBL" id="MEJ8845495.1"/>
    </source>
</evidence>
<comment type="caution">
    <text evidence="7">The sequence shown here is derived from an EMBL/GenBank/DDBJ whole genome shotgun (WGS) entry which is preliminary data.</text>
</comment>
<evidence type="ECO:0000256" key="3">
    <source>
        <dbReference type="ARBA" id="ARBA00022692"/>
    </source>
</evidence>
<feature type="transmembrane region" description="Helical" evidence="6">
    <location>
        <begin position="327"/>
        <end position="347"/>
    </location>
</feature>
<feature type="transmembrane region" description="Helical" evidence="6">
    <location>
        <begin position="46"/>
        <end position="66"/>
    </location>
</feature>
<dbReference type="Gene3D" id="1.20.1740.10">
    <property type="entry name" value="Amino acid/polyamine transporter I"/>
    <property type="match status" value="1"/>
</dbReference>
<keyword evidence="5 6" id="KW-0472">Membrane</keyword>
<comment type="subcellular location">
    <subcellularLocation>
        <location evidence="1">Cell membrane</location>
        <topology evidence="1">Multi-pass membrane protein</topology>
    </subcellularLocation>
</comment>
<keyword evidence="4 6" id="KW-1133">Transmembrane helix</keyword>
<gene>
    <name evidence="7" type="ORF">WKW82_02475</name>
</gene>
<keyword evidence="2" id="KW-1003">Cell membrane</keyword>
<dbReference type="PANTHER" id="PTHR42770">
    <property type="entry name" value="AMINO ACID TRANSPORTER-RELATED"/>
    <property type="match status" value="1"/>
</dbReference>
<evidence type="ECO:0000256" key="6">
    <source>
        <dbReference type="SAM" id="Phobius"/>
    </source>
</evidence>
<evidence type="ECO:0000256" key="2">
    <source>
        <dbReference type="ARBA" id="ARBA00022475"/>
    </source>
</evidence>
<feature type="transmembrane region" description="Helical" evidence="6">
    <location>
        <begin position="353"/>
        <end position="376"/>
    </location>
</feature>
<sequence>MSHQDGKLRPVLRFSDLLIYGMTYMVPVAPWVIFGFLHVTSGGTPALAYLLGMGCMVFTAASYATMVERVPRAGSVYAYARVALGPFAGFLAGWLMLLDYILFPALTCVFAAIGLNSQTPAIPREAWVVGLVLVTLAVNWFGIGVSARINAVLFWVSVAAVGAFIIAAVIALSGGKGAGHVSTLSLWPAHIVWQSLLPGVALGVMSYLGFDGISTLSEEVRPEHRHLIGRAIMLSLLLTGVLFVVQASLLSDLMVGFKVGDPASLAYDVANATLGPTLGGVMTWTVVVAAIVAMVPICAGVARLMYAMGLDGQLPRVLGRVHAKHGTPHVAMLLTSVIALLVALVGVDHADELSTMINFGALGGFLLLHLSVLRFFGKHEKTVRFVRHRLLPGIGLLVSVGLLLSLSPLALAVGAGWLMAGLLLWVVVLRGRPASEVLPVDEALDSRVGA</sequence>
<proteinExistence type="predicted"/>
<evidence type="ECO:0000256" key="4">
    <source>
        <dbReference type="ARBA" id="ARBA00022989"/>
    </source>
</evidence>
<dbReference type="Pfam" id="PF13520">
    <property type="entry name" value="AA_permease_2"/>
    <property type="match status" value="1"/>
</dbReference>
<reference evidence="7 8" key="1">
    <citation type="submission" date="2024-03" db="EMBL/GenBank/DDBJ databases">
        <title>Novel species of the genus Variovorax.</title>
        <authorList>
            <person name="Liu Q."/>
            <person name="Xin Y.-H."/>
        </authorList>
    </citation>
    <scope>NUCLEOTIDE SEQUENCE [LARGE SCALE GENOMIC DNA]</scope>
    <source>
        <strain evidence="7 8">KACC 18900</strain>
    </source>
</reference>
<name>A0ABU8WEY8_9BURK</name>
<dbReference type="InterPro" id="IPR002293">
    <property type="entry name" value="AA/rel_permease1"/>
</dbReference>
<evidence type="ECO:0000313" key="8">
    <source>
        <dbReference type="Proteomes" id="UP001385892"/>
    </source>
</evidence>
<feature type="transmembrane region" description="Helical" evidence="6">
    <location>
        <begin position="231"/>
        <end position="250"/>
    </location>
</feature>
<feature type="transmembrane region" description="Helical" evidence="6">
    <location>
        <begin position="17"/>
        <end position="40"/>
    </location>
</feature>
<dbReference type="PIRSF" id="PIRSF006060">
    <property type="entry name" value="AA_transporter"/>
    <property type="match status" value="1"/>
</dbReference>